<keyword evidence="3" id="KW-0143">Chaperone</keyword>
<evidence type="ECO:0000259" key="7">
    <source>
        <dbReference type="Pfam" id="PF02492"/>
    </source>
</evidence>
<feature type="domain" description="CobW/HypB/UreG nucleotide-binding" evidence="7">
    <location>
        <begin position="5"/>
        <end position="172"/>
    </location>
</feature>
<dbReference type="PANTHER" id="PTHR13748">
    <property type="entry name" value="COBW-RELATED"/>
    <property type="match status" value="1"/>
</dbReference>
<dbReference type="Pfam" id="PF02492">
    <property type="entry name" value="cobW"/>
    <property type="match status" value="1"/>
</dbReference>
<dbReference type="InterPro" id="IPR003495">
    <property type="entry name" value="CobW/HypB/UreG_nucleotide-bd"/>
</dbReference>
<dbReference type="GO" id="GO:0016787">
    <property type="term" value="F:hydrolase activity"/>
    <property type="evidence" value="ECO:0007669"/>
    <property type="project" value="UniProtKB-KW"/>
</dbReference>
<evidence type="ECO:0000256" key="4">
    <source>
        <dbReference type="ARBA" id="ARBA00034320"/>
    </source>
</evidence>
<dbReference type="InterPro" id="IPR036627">
    <property type="entry name" value="CobW-likC_sf"/>
</dbReference>
<dbReference type="SUPFAM" id="SSF52540">
    <property type="entry name" value="P-loop containing nucleoside triphosphate hydrolases"/>
    <property type="match status" value="1"/>
</dbReference>
<comment type="catalytic activity">
    <reaction evidence="6">
        <text>GTP + H2O = GDP + phosphate + H(+)</text>
        <dbReference type="Rhea" id="RHEA:19669"/>
        <dbReference type="ChEBI" id="CHEBI:15377"/>
        <dbReference type="ChEBI" id="CHEBI:15378"/>
        <dbReference type="ChEBI" id="CHEBI:37565"/>
        <dbReference type="ChEBI" id="CHEBI:43474"/>
        <dbReference type="ChEBI" id="CHEBI:58189"/>
    </reaction>
    <physiologicalReaction direction="left-to-right" evidence="6">
        <dbReference type="Rhea" id="RHEA:19670"/>
    </physiologicalReaction>
</comment>
<dbReference type="CDD" id="cd03112">
    <property type="entry name" value="CobW-like"/>
    <property type="match status" value="1"/>
</dbReference>
<protein>
    <submittedName>
        <fullName evidence="9">Metal chaperone, involved in Zn homeostasis, GTPase of COG0523 family</fullName>
    </submittedName>
</protein>
<dbReference type="EMBL" id="CACVAP010000055">
    <property type="protein sequence ID" value="CAA6808490.1"/>
    <property type="molecule type" value="Genomic_DNA"/>
</dbReference>
<comment type="function">
    <text evidence="5">Zinc chaperone that directly transfers zinc cofactor to target proteins, thereby activating them. Zinc is transferred from the CXCC motif in the GTPase domain to the zinc binding site in target proteins in a process requiring GTP hydrolysis.</text>
</comment>
<dbReference type="InterPro" id="IPR027417">
    <property type="entry name" value="P-loop_NTPase"/>
</dbReference>
<keyword evidence="1" id="KW-0547">Nucleotide-binding</keyword>
<accession>A0A6S6SMI9</accession>
<keyword evidence="2" id="KW-0378">Hydrolase</keyword>
<evidence type="ECO:0000256" key="1">
    <source>
        <dbReference type="ARBA" id="ARBA00022741"/>
    </source>
</evidence>
<dbReference type="InterPro" id="IPR011629">
    <property type="entry name" value="CobW-like_C"/>
</dbReference>
<sequence>MISSFVITGFLGVGKTTMLTNSVKENFGDKKIAIIVNEFGDVGVDSKILKNVHSEVLEISEGCICCQLAEEFEAGVTEIIQKYDPEIIFVETSGASEPFPIFLSLQNMGISVDGVICVIDSKNFSSYKENSTAKYQLGGSNIIVLNKMDLVNETEIKELEAEIAEIKAEYNIRNTMTNEPIFKNYVTHRAEQGLVGKELFEGVYKVEEVVEFAQDSTHLDHTLKDSITQKVAYLKEDINFADVDEILENVPESIYRVKGVVKVKDVPNAIFVNYSFGDASFEELLDYEDKSLLIFIGENVDKEVTALTKKYDILNVPKFSISRG</sequence>
<dbReference type="GO" id="GO:0005737">
    <property type="term" value="C:cytoplasm"/>
    <property type="evidence" value="ECO:0007669"/>
    <property type="project" value="TreeGrafter"/>
</dbReference>
<reference evidence="9" key="1">
    <citation type="submission" date="2020-01" db="EMBL/GenBank/DDBJ databases">
        <authorList>
            <person name="Meier V. D."/>
            <person name="Meier V D."/>
        </authorList>
    </citation>
    <scope>NUCLEOTIDE SEQUENCE</scope>
    <source>
        <strain evidence="9">HLG_WM_MAG_06</strain>
    </source>
</reference>
<evidence type="ECO:0000259" key="8">
    <source>
        <dbReference type="Pfam" id="PF07683"/>
    </source>
</evidence>
<organism evidence="9">
    <name type="scientific">uncultured Sulfurovum sp</name>
    <dbReference type="NCBI Taxonomy" id="269237"/>
    <lineage>
        <taxon>Bacteria</taxon>
        <taxon>Pseudomonadati</taxon>
        <taxon>Campylobacterota</taxon>
        <taxon>Epsilonproteobacteria</taxon>
        <taxon>Campylobacterales</taxon>
        <taxon>Sulfurovaceae</taxon>
        <taxon>Sulfurovum</taxon>
        <taxon>environmental samples</taxon>
    </lineage>
</organism>
<evidence type="ECO:0000313" key="9">
    <source>
        <dbReference type="EMBL" id="CAA6808490.1"/>
    </source>
</evidence>
<dbReference type="InterPro" id="IPR051316">
    <property type="entry name" value="Zinc-reg_GTPase_activator"/>
</dbReference>
<dbReference type="Gene3D" id="3.30.1220.10">
    <property type="entry name" value="CobW-like, C-terminal domain"/>
    <property type="match status" value="1"/>
</dbReference>
<dbReference type="GO" id="GO:0000166">
    <property type="term" value="F:nucleotide binding"/>
    <property type="evidence" value="ECO:0007669"/>
    <property type="project" value="UniProtKB-KW"/>
</dbReference>
<comment type="similarity">
    <text evidence="4">Belongs to the SIMIBI class G3E GTPase family. ZNG1 subfamily.</text>
</comment>
<evidence type="ECO:0000256" key="2">
    <source>
        <dbReference type="ARBA" id="ARBA00022801"/>
    </source>
</evidence>
<dbReference type="SUPFAM" id="SSF90002">
    <property type="entry name" value="Hypothetical protein YjiA, C-terminal domain"/>
    <property type="match status" value="1"/>
</dbReference>
<dbReference type="PANTHER" id="PTHR13748:SF62">
    <property type="entry name" value="COBW DOMAIN-CONTAINING PROTEIN"/>
    <property type="match status" value="1"/>
</dbReference>
<name>A0A6S6SMI9_9BACT</name>
<proteinExistence type="inferred from homology"/>
<evidence type="ECO:0000256" key="5">
    <source>
        <dbReference type="ARBA" id="ARBA00045658"/>
    </source>
</evidence>
<gene>
    <name evidence="9" type="ORF">HELGO_WM17083</name>
</gene>
<feature type="domain" description="CobW C-terminal" evidence="8">
    <location>
        <begin position="236"/>
        <end position="303"/>
    </location>
</feature>
<evidence type="ECO:0000256" key="6">
    <source>
        <dbReference type="ARBA" id="ARBA00049117"/>
    </source>
</evidence>
<dbReference type="Pfam" id="PF07683">
    <property type="entry name" value="CobW_C"/>
    <property type="match status" value="1"/>
</dbReference>
<evidence type="ECO:0000256" key="3">
    <source>
        <dbReference type="ARBA" id="ARBA00023186"/>
    </source>
</evidence>
<dbReference type="Gene3D" id="3.40.50.300">
    <property type="entry name" value="P-loop containing nucleotide triphosphate hydrolases"/>
    <property type="match status" value="1"/>
</dbReference>
<dbReference type="AlphaFoldDB" id="A0A6S6SMI9"/>